<name>A0AAU7U721_9DEIO</name>
<dbReference type="SUPFAM" id="SSF49764">
    <property type="entry name" value="HSP20-like chaperones"/>
    <property type="match status" value="1"/>
</dbReference>
<dbReference type="InterPro" id="IPR008978">
    <property type="entry name" value="HSP20-like_chaperone"/>
</dbReference>
<dbReference type="Gene3D" id="2.60.40.790">
    <property type="match status" value="1"/>
</dbReference>
<keyword evidence="1" id="KW-0346">Stress response</keyword>
<feature type="domain" description="SHSP" evidence="4">
    <location>
        <begin position="36"/>
        <end position="147"/>
    </location>
</feature>
<keyword evidence="5" id="KW-0614">Plasmid</keyword>
<dbReference type="AlphaFoldDB" id="A0AAU7U721"/>
<evidence type="ECO:0000259" key="4">
    <source>
        <dbReference type="PROSITE" id="PS01031"/>
    </source>
</evidence>
<organism evidence="5">
    <name type="scientific">Deinococcus sonorensis KR-87</name>
    <dbReference type="NCBI Taxonomy" id="694439"/>
    <lineage>
        <taxon>Bacteria</taxon>
        <taxon>Thermotogati</taxon>
        <taxon>Deinococcota</taxon>
        <taxon>Deinococci</taxon>
        <taxon>Deinococcales</taxon>
        <taxon>Deinococcaceae</taxon>
        <taxon>Deinococcus</taxon>
    </lineage>
</organism>
<dbReference type="KEGG" id="dsc:ABOD76_04130"/>
<dbReference type="InterPro" id="IPR002068">
    <property type="entry name" value="A-crystallin/Hsp20_dom"/>
</dbReference>
<evidence type="ECO:0000256" key="3">
    <source>
        <dbReference type="RuleBase" id="RU003616"/>
    </source>
</evidence>
<gene>
    <name evidence="5" type="ORF">ABOD76_04130</name>
</gene>
<evidence type="ECO:0000256" key="2">
    <source>
        <dbReference type="PROSITE-ProRule" id="PRU00285"/>
    </source>
</evidence>
<dbReference type="InterPro" id="IPR044587">
    <property type="entry name" value="HSP21-like"/>
</dbReference>
<protein>
    <submittedName>
        <fullName evidence="5">Hsp20/alpha crystallin family protein</fullName>
    </submittedName>
</protein>
<accession>A0AAU7U721</accession>
<evidence type="ECO:0000313" key="5">
    <source>
        <dbReference type="EMBL" id="XBV84254.1"/>
    </source>
</evidence>
<sequence length="156" mass="17233">MMTLVPNRSSLAPWSPEAMPTSRSLLDRMLEEFTGLGPSTARLPLDLTETATQVLIDVALPGVRPEDLDIQVERRTLTIRGRYAPVSAEGGNHWVRTLPRGDFHVTLTLPVSVESDSVNATLDAGLLHLELPKAAEHRARRIEVRQRTNDATPHNS</sequence>
<dbReference type="RefSeq" id="WP_350242290.1">
    <property type="nucleotide sequence ID" value="NZ_CP158298.1"/>
</dbReference>
<dbReference type="CDD" id="cd06464">
    <property type="entry name" value="ACD_sHsps-like"/>
    <property type="match status" value="1"/>
</dbReference>
<proteinExistence type="inferred from homology"/>
<evidence type="ECO:0000256" key="1">
    <source>
        <dbReference type="ARBA" id="ARBA00023016"/>
    </source>
</evidence>
<reference evidence="5" key="1">
    <citation type="submission" date="2024-06" db="EMBL/GenBank/DDBJ databases">
        <title>Draft Genome Sequence of Deinococcus sonorensis Type Strain KR-87, a Biofilm Producing Representative of the Genus Deinococcus.</title>
        <authorList>
            <person name="Boren L.S."/>
            <person name="Grosso R.A."/>
            <person name="Hugenberg-Cox A.N."/>
            <person name="Hill J.T.E."/>
            <person name="Albert C.M."/>
            <person name="Tuohy J.M."/>
        </authorList>
    </citation>
    <scope>NUCLEOTIDE SEQUENCE</scope>
    <source>
        <strain evidence="5">KR-87</strain>
        <plasmid evidence="5">pDson03</plasmid>
    </source>
</reference>
<comment type="similarity">
    <text evidence="2 3">Belongs to the small heat shock protein (HSP20) family.</text>
</comment>
<geneLocation type="plasmid" evidence="5">
    <name>pDson03</name>
</geneLocation>
<dbReference type="PANTHER" id="PTHR46733">
    <property type="entry name" value="26.5 KDA HEAT SHOCK PROTEIN, MITOCHONDRIAL"/>
    <property type="match status" value="1"/>
</dbReference>
<dbReference type="PROSITE" id="PS01031">
    <property type="entry name" value="SHSP"/>
    <property type="match status" value="1"/>
</dbReference>
<dbReference type="EMBL" id="CP158298">
    <property type="protein sequence ID" value="XBV84254.1"/>
    <property type="molecule type" value="Genomic_DNA"/>
</dbReference>
<dbReference type="Pfam" id="PF00011">
    <property type="entry name" value="HSP20"/>
    <property type="match status" value="1"/>
</dbReference>
<dbReference type="PANTHER" id="PTHR46733:SF4">
    <property type="entry name" value="HEAT SHOCK PROTEIN 21, CHLOROPLASTIC"/>
    <property type="match status" value="1"/>
</dbReference>
<dbReference type="GO" id="GO:0009408">
    <property type="term" value="P:response to heat"/>
    <property type="evidence" value="ECO:0007669"/>
    <property type="project" value="InterPro"/>
</dbReference>